<dbReference type="AlphaFoldDB" id="A0A6B3SNU4"/>
<evidence type="ECO:0000256" key="3">
    <source>
        <dbReference type="ARBA" id="ARBA00023125"/>
    </source>
</evidence>
<name>A0A6B3SNU4_9BURK</name>
<dbReference type="Proteomes" id="UP000482155">
    <property type="component" value="Unassembled WGS sequence"/>
</dbReference>
<reference evidence="7 8" key="1">
    <citation type="submission" date="2020-02" db="EMBL/GenBank/DDBJ databases">
        <authorList>
            <person name="Kim M.K."/>
        </authorList>
    </citation>
    <scope>NUCLEOTIDE SEQUENCE [LARGE SCALE GENOMIC DNA]</scope>
    <source>
        <strain evidence="7 8">17J57-3</strain>
    </source>
</reference>
<evidence type="ECO:0000313" key="8">
    <source>
        <dbReference type="Proteomes" id="UP000482155"/>
    </source>
</evidence>
<evidence type="ECO:0000256" key="2">
    <source>
        <dbReference type="ARBA" id="ARBA00022578"/>
    </source>
</evidence>
<dbReference type="GO" id="GO:0006310">
    <property type="term" value="P:DNA recombination"/>
    <property type="evidence" value="ECO:0007669"/>
    <property type="project" value="UniProtKB-KW"/>
</dbReference>
<dbReference type="EMBL" id="JAAIVB010000048">
    <property type="protein sequence ID" value="NEX62417.1"/>
    <property type="molecule type" value="Genomic_DNA"/>
</dbReference>
<dbReference type="RefSeq" id="WP_163964641.1">
    <property type="nucleotide sequence ID" value="NZ_JAAIVB010000048.1"/>
</dbReference>
<dbReference type="NCBIfam" id="NF040570">
    <property type="entry name" value="guided_TnpB"/>
    <property type="match status" value="1"/>
</dbReference>
<dbReference type="InterPro" id="IPR001959">
    <property type="entry name" value="Transposase"/>
</dbReference>
<protein>
    <submittedName>
        <fullName evidence="7">IS200/IS605 family element transposase accessory protein TnpB</fullName>
    </submittedName>
</protein>
<comment type="similarity">
    <text evidence="1">In the C-terminal section; belongs to the transposase 35 family.</text>
</comment>
<organism evidence="7 8">
    <name type="scientific">Noviherbaspirillum galbum</name>
    <dbReference type="NCBI Taxonomy" id="2709383"/>
    <lineage>
        <taxon>Bacteria</taxon>
        <taxon>Pseudomonadati</taxon>
        <taxon>Pseudomonadota</taxon>
        <taxon>Betaproteobacteria</taxon>
        <taxon>Burkholderiales</taxon>
        <taxon>Oxalobacteraceae</taxon>
        <taxon>Noviherbaspirillum</taxon>
    </lineage>
</organism>
<comment type="caution">
    <text evidence="7">The sequence shown here is derived from an EMBL/GenBank/DDBJ whole genome shotgun (WGS) entry which is preliminary data.</text>
</comment>
<keyword evidence="4" id="KW-0233">DNA recombination</keyword>
<sequence length="348" mass="39010">MIRSFQYRIKDSSCANHLDGLARAVNFNWNFCNDTQKHALKWGKKWPSGFDLSNLCAGASKELGLHSQTIQAVCETYAARRSEKNRPFLRYRGRRHTGWIPFKASGIKVKSNGFAYGGKLFKVWMSRPLPSHAKIKTGSFSQDAQGHWYISITFSVPDVHAMPVTNEVGIDLGLKEFAAFSNGEKEEANRFYRDLEPELTKSQRANKKRRVKAIHAKIANRRIDYLHKLSTALVRTYGLIVVGNVNASKLAKTKMAKSVMDAGWSSFRDMLKYKAVAHSAFVLEVNEAFTTVTCSACLSHSGPSGLKELRIREWTCEHCGQHHDRDVNSAKNTLRLGHQALAAGIPAP</sequence>
<proteinExistence type="inferred from homology"/>
<evidence type="ECO:0000256" key="1">
    <source>
        <dbReference type="ARBA" id="ARBA00008761"/>
    </source>
</evidence>
<evidence type="ECO:0000313" key="7">
    <source>
        <dbReference type="EMBL" id="NEX62417.1"/>
    </source>
</evidence>
<dbReference type="Pfam" id="PF07282">
    <property type="entry name" value="Cas12f1-like_TNB"/>
    <property type="match status" value="1"/>
</dbReference>
<evidence type="ECO:0000259" key="5">
    <source>
        <dbReference type="Pfam" id="PF01385"/>
    </source>
</evidence>
<dbReference type="Pfam" id="PF01385">
    <property type="entry name" value="OrfB_IS605"/>
    <property type="match status" value="1"/>
</dbReference>
<feature type="domain" description="Probable transposase IS891/IS1136/IS1341" evidence="5">
    <location>
        <begin position="162"/>
        <end position="252"/>
    </location>
</feature>
<dbReference type="NCBIfam" id="TIGR01766">
    <property type="entry name" value="IS200/IS605 family accessory protein TnpB-like domain"/>
    <property type="match status" value="1"/>
</dbReference>
<dbReference type="InterPro" id="IPR010095">
    <property type="entry name" value="Cas12f1-like_TNB"/>
</dbReference>
<dbReference type="GO" id="GO:0003677">
    <property type="term" value="F:DNA binding"/>
    <property type="evidence" value="ECO:0007669"/>
    <property type="project" value="UniProtKB-KW"/>
</dbReference>
<gene>
    <name evidence="7" type="primary">tnpB</name>
    <name evidence="7" type="ORF">G3574_15105</name>
</gene>
<keyword evidence="8" id="KW-1185">Reference proteome</keyword>
<keyword evidence="3" id="KW-0238">DNA-binding</keyword>
<evidence type="ECO:0000259" key="6">
    <source>
        <dbReference type="Pfam" id="PF07282"/>
    </source>
</evidence>
<dbReference type="GO" id="GO:0032196">
    <property type="term" value="P:transposition"/>
    <property type="evidence" value="ECO:0007669"/>
    <property type="project" value="UniProtKB-KW"/>
</dbReference>
<accession>A0A6B3SNU4</accession>
<feature type="domain" description="Cas12f1-like TNB" evidence="6">
    <location>
        <begin position="264"/>
        <end position="332"/>
    </location>
</feature>
<keyword evidence="2" id="KW-0815">Transposition</keyword>
<evidence type="ECO:0000256" key="4">
    <source>
        <dbReference type="ARBA" id="ARBA00023172"/>
    </source>
</evidence>